<name>A0ABW3K175_9BACT</name>
<dbReference type="PANTHER" id="PTHR43305">
    <property type="entry name" value="FAMILY N-ACETYLTRANSFERASE, PUTATIVE (AFU_ORTHOLOGUE AFUA_2G01380)-RELATED"/>
    <property type="match status" value="1"/>
</dbReference>
<evidence type="ECO:0000313" key="2">
    <source>
        <dbReference type="EMBL" id="MFD1000008.1"/>
    </source>
</evidence>
<gene>
    <name evidence="2" type="ORF">ACFQ21_11865</name>
</gene>
<accession>A0ABW3K175</accession>
<evidence type="ECO:0000259" key="1">
    <source>
        <dbReference type="PROSITE" id="PS51186"/>
    </source>
</evidence>
<dbReference type="Gene3D" id="3.40.630.30">
    <property type="match status" value="1"/>
</dbReference>
<comment type="caution">
    <text evidence="2">The sequence shown here is derived from an EMBL/GenBank/DDBJ whole genome shotgun (WGS) entry which is preliminary data.</text>
</comment>
<dbReference type="PROSITE" id="PS51186">
    <property type="entry name" value="GNAT"/>
    <property type="match status" value="1"/>
</dbReference>
<dbReference type="EMBL" id="JBHTKA010000003">
    <property type="protein sequence ID" value="MFD1000008.1"/>
    <property type="molecule type" value="Genomic_DNA"/>
</dbReference>
<dbReference type="CDD" id="cd04301">
    <property type="entry name" value="NAT_SF"/>
    <property type="match status" value="1"/>
</dbReference>
<sequence length="162" mass="18536">MEYPQTETIRFCIAHTTAEFDDARNLFQQYAASLNIDLSFQNFAAELNTLEAQYSAPKGAVVLAYKDEIPVGCVGIRENASGIAELKRMYVRPEYRRYKIGIKLLNIALETAIELGYNFIRLDTLPSMTPAINLYRSVGFYDIQPYRFNPIDGAVYMEKKLR</sequence>
<dbReference type="RefSeq" id="WP_377579235.1">
    <property type="nucleotide sequence ID" value="NZ_JBHTKA010000003.1"/>
</dbReference>
<protein>
    <submittedName>
        <fullName evidence="2">GNAT family N-acetyltransferase</fullName>
    </submittedName>
</protein>
<organism evidence="2 3">
    <name type="scientific">Ohtaekwangia kribbensis</name>
    <dbReference type="NCBI Taxonomy" id="688913"/>
    <lineage>
        <taxon>Bacteria</taxon>
        <taxon>Pseudomonadati</taxon>
        <taxon>Bacteroidota</taxon>
        <taxon>Cytophagia</taxon>
        <taxon>Cytophagales</taxon>
        <taxon>Fulvivirgaceae</taxon>
        <taxon>Ohtaekwangia</taxon>
    </lineage>
</organism>
<dbReference type="InterPro" id="IPR016181">
    <property type="entry name" value="Acyl_CoA_acyltransferase"/>
</dbReference>
<dbReference type="Proteomes" id="UP001597112">
    <property type="component" value="Unassembled WGS sequence"/>
</dbReference>
<dbReference type="InterPro" id="IPR052777">
    <property type="entry name" value="Acetyltransferase_Enz"/>
</dbReference>
<feature type="domain" description="N-acetyltransferase" evidence="1">
    <location>
        <begin position="7"/>
        <end position="162"/>
    </location>
</feature>
<proteinExistence type="predicted"/>
<dbReference type="Pfam" id="PF00583">
    <property type="entry name" value="Acetyltransf_1"/>
    <property type="match status" value="1"/>
</dbReference>
<dbReference type="InterPro" id="IPR000182">
    <property type="entry name" value="GNAT_dom"/>
</dbReference>
<keyword evidence="3" id="KW-1185">Reference proteome</keyword>
<evidence type="ECO:0000313" key="3">
    <source>
        <dbReference type="Proteomes" id="UP001597112"/>
    </source>
</evidence>
<dbReference type="PANTHER" id="PTHR43305:SF1">
    <property type="entry name" value="FAMILY N-ACETYLTRANSFERASE, PUTATIVE (AFU_ORTHOLOGUE AFUA_2G01380)-RELATED"/>
    <property type="match status" value="1"/>
</dbReference>
<reference evidence="3" key="1">
    <citation type="journal article" date="2019" name="Int. J. Syst. Evol. Microbiol.">
        <title>The Global Catalogue of Microorganisms (GCM) 10K type strain sequencing project: providing services to taxonomists for standard genome sequencing and annotation.</title>
        <authorList>
            <consortium name="The Broad Institute Genomics Platform"/>
            <consortium name="The Broad Institute Genome Sequencing Center for Infectious Disease"/>
            <person name="Wu L."/>
            <person name="Ma J."/>
        </authorList>
    </citation>
    <scope>NUCLEOTIDE SEQUENCE [LARGE SCALE GENOMIC DNA]</scope>
    <source>
        <strain evidence="3">CCUG 58938</strain>
    </source>
</reference>
<dbReference type="SUPFAM" id="SSF55729">
    <property type="entry name" value="Acyl-CoA N-acyltransferases (Nat)"/>
    <property type="match status" value="1"/>
</dbReference>